<dbReference type="AlphaFoldDB" id="A0A371R191"/>
<evidence type="ECO:0000313" key="3">
    <source>
        <dbReference type="Proteomes" id="UP000256877"/>
    </source>
</evidence>
<proteinExistence type="predicted"/>
<name>A0A371R191_9CREN</name>
<evidence type="ECO:0000313" key="4">
    <source>
        <dbReference type="Proteomes" id="UP000257123"/>
    </source>
</evidence>
<organism evidence="2 3">
    <name type="scientific">Pyrobaculum aerophilum</name>
    <dbReference type="NCBI Taxonomy" id="13773"/>
    <lineage>
        <taxon>Archaea</taxon>
        <taxon>Thermoproteota</taxon>
        <taxon>Thermoprotei</taxon>
        <taxon>Thermoproteales</taxon>
        <taxon>Thermoproteaceae</taxon>
        <taxon>Pyrobaculum</taxon>
    </lineage>
</organism>
<gene>
    <name evidence="1" type="ORF">CGL51_12175</name>
    <name evidence="2" type="ORF">CGL52_09715</name>
</gene>
<protein>
    <submittedName>
        <fullName evidence="2">Uncharacterized protein</fullName>
    </submittedName>
</protein>
<dbReference type="Proteomes" id="UP000257123">
    <property type="component" value="Unassembled WGS sequence"/>
</dbReference>
<sequence>MLKPSGKAVIEAVKIYRLGHRDYIDSLHYTTALYHGVKWLTLKSGLDLSNSSLAVIELGKLERSLSEALRAFLIGIYNLAR</sequence>
<evidence type="ECO:0000313" key="1">
    <source>
        <dbReference type="EMBL" id="RFA93823.1"/>
    </source>
</evidence>
<reference evidence="3 4" key="1">
    <citation type="submission" date="2017-07" db="EMBL/GenBank/DDBJ databases">
        <title>Draft genome sequence of aerobic hyperthermophilic archaea, Pyrobaculum aerophilum YKB31 and YKB32.</title>
        <authorList>
            <person name="Mochizuki T."/>
            <person name="Berliner A.J."/>
            <person name="Yoshida-Takashima Y."/>
            <person name="Takaki Y."/>
            <person name="Nunoura T."/>
            <person name="Takai K."/>
        </authorList>
    </citation>
    <scope>NUCLEOTIDE SEQUENCE [LARGE SCALE GENOMIC DNA]</scope>
    <source>
        <strain evidence="1 4">YKB31</strain>
        <strain evidence="2 3">YKB32</strain>
    </source>
</reference>
<comment type="caution">
    <text evidence="2">The sequence shown here is derived from an EMBL/GenBank/DDBJ whole genome shotgun (WGS) entry which is preliminary data.</text>
</comment>
<dbReference type="EMBL" id="NMUE01000054">
    <property type="protein sequence ID" value="RFA93823.1"/>
    <property type="molecule type" value="Genomic_DNA"/>
</dbReference>
<evidence type="ECO:0000313" key="2">
    <source>
        <dbReference type="EMBL" id="RFA97236.1"/>
    </source>
</evidence>
<accession>A0A371R191</accession>
<dbReference type="EMBL" id="NMUF01000029">
    <property type="protein sequence ID" value="RFA97236.1"/>
    <property type="molecule type" value="Genomic_DNA"/>
</dbReference>
<dbReference type="Proteomes" id="UP000256877">
    <property type="component" value="Unassembled WGS sequence"/>
</dbReference>